<dbReference type="Proteomes" id="UP000190135">
    <property type="component" value="Unassembled WGS sequence"/>
</dbReference>
<dbReference type="RefSeq" id="WP_078709060.1">
    <property type="nucleotide sequence ID" value="NZ_FUXL01000009.1"/>
</dbReference>
<reference evidence="2 3" key="1">
    <citation type="submission" date="2017-02" db="EMBL/GenBank/DDBJ databases">
        <authorList>
            <person name="Peterson S.W."/>
        </authorList>
    </citation>
    <scope>NUCLEOTIDE SEQUENCE [LARGE SCALE GENOMIC DNA]</scope>
    <source>
        <strain evidence="2 3">USBA 369</strain>
    </source>
</reference>
<dbReference type="PANTHER" id="PTHR37936:SF3">
    <property type="entry name" value="TRANSPOSASE INSC FOR INSERTION ELEMENT IS2A-RELATED"/>
    <property type="match status" value="1"/>
</dbReference>
<dbReference type="NCBIfam" id="NF047595">
    <property type="entry name" value="IS66_ISRel24_TnpA"/>
    <property type="match status" value="1"/>
</dbReference>
<sequence>MAFRRMELSRDETHRRSWPTSFKEEVVLASLAPDANVSSIAREHDLDVSLVYKWRRRFGVKKVDEKQSVAPFIPVAIGAVADTKEVLAGERPSSPRPRRSRVSIDVSGGRTIRVASDIDPEVLARLLDVVDRQR</sequence>
<proteinExistence type="inferred from homology"/>
<dbReference type="InterPro" id="IPR036388">
    <property type="entry name" value="WH-like_DNA-bd_sf"/>
</dbReference>
<dbReference type="GO" id="GO:0004803">
    <property type="term" value="F:transposase activity"/>
    <property type="evidence" value="ECO:0007669"/>
    <property type="project" value="InterPro"/>
</dbReference>
<evidence type="ECO:0000256" key="1">
    <source>
        <dbReference type="ARBA" id="ARBA00009964"/>
    </source>
</evidence>
<evidence type="ECO:0000313" key="3">
    <source>
        <dbReference type="Proteomes" id="UP000190135"/>
    </source>
</evidence>
<gene>
    <name evidence="2" type="ORF">SAMN05428963_109128</name>
</gene>
<dbReference type="InterPro" id="IPR002514">
    <property type="entry name" value="Transposase_8"/>
</dbReference>
<keyword evidence="3" id="KW-1185">Reference proteome</keyword>
<dbReference type="GO" id="GO:0043565">
    <property type="term" value="F:sequence-specific DNA binding"/>
    <property type="evidence" value="ECO:0007669"/>
    <property type="project" value="InterPro"/>
</dbReference>
<dbReference type="EMBL" id="FUXL01000009">
    <property type="protein sequence ID" value="SKA24759.1"/>
    <property type="molecule type" value="Genomic_DNA"/>
</dbReference>
<dbReference type="STRING" id="1365950.SAMN05428963_109128"/>
<dbReference type="Pfam" id="PF01527">
    <property type="entry name" value="HTH_Tnp_1"/>
    <property type="match status" value="1"/>
</dbReference>
<dbReference type="Gene3D" id="1.10.10.10">
    <property type="entry name" value="Winged helix-like DNA-binding domain superfamily/Winged helix DNA-binding domain"/>
    <property type="match status" value="1"/>
</dbReference>
<evidence type="ECO:0000313" key="2">
    <source>
        <dbReference type="EMBL" id="SKA24759.1"/>
    </source>
</evidence>
<dbReference type="InterPro" id="IPR010921">
    <property type="entry name" value="Trp_repressor/repl_initiator"/>
</dbReference>
<comment type="similarity">
    <text evidence="1">Belongs to the transposase 8 family.</text>
</comment>
<accession>A0A1T4S957</accession>
<dbReference type="OrthoDB" id="9800877at2"/>
<organism evidence="2 3">
    <name type="scientific">Consotaella salsifontis</name>
    <dbReference type="NCBI Taxonomy" id="1365950"/>
    <lineage>
        <taxon>Bacteria</taxon>
        <taxon>Pseudomonadati</taxon>
        <taxon>Pseudomonadota</taxon>
        <taxon>Alphaproteobacteria</taxon>
        <taxon>Hyphomicrobiales</taxon>
        <taxon>Aurantimonadaceae</taxon>
        <taxon>Consotaella</taxon>
    </lineage>
</organism>
<dbReference type="AlphaFoldDB" id="A0A1T4S957"/>
<protein>
    <submittedName>
        <fullName evidence="2">Transposase</fullName>
    </submittedName>
</protein>
<dbReference type="GO" id="GO:0006313">
    <property type="term" value="P:DNA transposition"/>
    <property type="evidence" value="ECO:0007669"/>
    <property type="project" value="InterPro"/>
</dbReference>
<name>A0A1T4S957_9HYPH</name>
<dbReference type="PANTHER" id="PTHR37936">
    <property type="entry name" value="TRANSPOSASE INSC FOR INSERTION ELEMENT IS2A-RELATED"/>
    <property type="match status" value="1"/>
</dbReference>
<dbReference type="SUPFAM" id="SSF48295">
    <property type="entry name" value="TrpR-like"/>
    <property type="match status" value="1"/>
</dbReference>